<evidence type="ECO:0000313" key="13">
    <source>
        <dbReference type="Proteomes" id="UP000321429"/>
    </source>
</evidence>
<dbReference type="InterPro" id="IPR050260">
    <property type="entry name" value="FAD-bd_OxRdtase"/>
</dbReference>
<feature type="domain" description="Pyridine nucleotide-disulphide oxidoreductase dimerisation" evidence="8">
    <location>
        <begin position="323"/>
        <end position="420"/>
    </location>
</feature>
<organism evidence="11 12">
    <name type="scientific">Furfurilactobacillus siliginis</name>
    <dbReference type="NCBI Taxonomy" id="348151"/>
    <lineage>
        <taxon>Bacteria</taxon>
        <taxon>Bacillati</taxon>
        <taxon>Bacillota</taxon>
        <taxon>Bacilli</taxon>
        <taxon>Lactobacillales</taxon>
        <taxon>Lactobacillaceae</taxon>
        <taxon>Furfurilactobacillus</taxon>
    </lineage>
</organism>
<dbReference type="EMBL" id="BJUD01000008">
    <property type="protein sequence ID" value="GEK28366.1"/>
    <property type="molecule type" value="Genomic_DNA"/>
</dbReference>
<dbReference type="SUPFAM" id="SSF55424">
    <property type="entry name" value="FAD/NAD-linked reductases, dimerisation (C-terminal) domain"/>
    <property type="match status" value="1"/>
</dbReference>
<comment type="cofactor">
    <cofactor evidence="1">
        <name>FAD</name>
        <dbReference type="ChEBI" id="CHEBI:57692"/>
    </cofactor>
</comment>
<dbReference type="InterPro" id="IPR036188">
    <property type="entry name" value="FAD/NAD-bd_sf"/>
</dbReference>
<reference evidence="11 12" key="1">
    <citation type="journal article" date="2015" name="Genome Announc.">
        <title>Expanding the biotechnology potential of lactobacilli through comparative genomics of 213 strains and associated genera.</title>
        <authorList>
            <person name="Sun Z."/>
            <person name="Harris H.M."/>
            <person name="McCann A."/>
            <person name="Guo C."/>
            <person name="Argimon S."/>
            <person name="Zhang W."/>
            <person name="Yang X."/>
            <person name="Jeffery I.B."/>
            <person name="Cooney J.C."/>
            <person name="Kagawa T.F."/>
            <person name="Liu W."/>
            <person name="Song Y."/>
            <person name="Salvetti E."/>
            <person name="Wrobel A."/>
            <person name="Rasinkangas P."/>
            <person name="Parkhill J."/>
            <person name="Rea M.C."/>
            <person name="O'Sullivan O."/>
            <person name="Ritari J."/>
            <person name="Douillard F.P."/>
            <person name="Paul Ross R."/>
            <person name="Yang R."/>
            <person name="Briner A.E."/>
            <person name="Felis G.E."/>
            <person name="de Vos W.M."/>
            <person name="Barrangou R."/>
            <person name="Klaenhammer T.R."/>
            <person name="Caufield P.W."/>
            <person name="Cui Y."/>
            <person name="Zhang H."/>
            <person name="O'Toole P.W."/>
        </authorList>
    </citation>
    <scope>NUCLEOTIDE SEQUENCE [LARGE SCALE GENOMIC DNA]</scope>
    <source>
        <strain evidence="11 12">DSM 22696</strain>
    </source>
</reference>
<keyword evidence="7" id="KW-0676">Redox-active center</keyword>
<dbReference type="SUPFAM" id="SSF51905">
    <property type="entry name" value="FAD/NAD(P)-binding domain"/>
    <property type="match status" value="2"/>
</dbReference>
<dbReference type="InterPro" id="IPR004099">
    <property type="entry name" value="Pyr_nucl-diS_OxRdtase_dimer"/>
</dbReference>
<dbReference type="GO" id="GO:0004601">
    <property type="term" value="F:peroxidase activity"/>
    <property type="evidence" value="ECO:0007669"/>
    <property type="project" value="UniProtKB-KW"/>
</dbReference>
<feature type="domain" description="FAD/NAD(P)-binding" evidence="9">
    <location>
        <begin position="1"/>
        <end position="288"/>
    </location>
</feature>
<evidence type="ECO:0000256" key="4">
    <source>
        <dbReference type="ARBA" id="ARBA00022827"/>
    </source>
</evidence>
<dbReference type="Gene3D" id="3.50.50.60">
    <property type="entry name" value="FAD/NAD(P)-binding domain"/>
    <property type="match status" value="2"/>
</dbReference>
<evidence type="ECO:0000256" key="3">
    <source>
        <dbReference type="ARBA" id="ARBA00022630"/>
    </source>
</evidence>
<dbReference type="STRING" id="348151.IV55_GL000391"/>
<name>A0A0R2L5B5_9LACO</name>
<keyword evidence="6" id="KW-0558">Oxidation</keyword>
<dbReference type="AlphaFoldDB" id="A0A0R2L5B5"/>
<evidence type="ECO:0000313" key="10">
    <source>
        <dbReference type="EMBL" id="GEK28366.1"/>
    </source>
</evidence>
<evidence type="ECO:0000256" key="1">
    <source>
        <dbReference type="ARBA" id="ARBA00001974"/>
    </source>
</evidence>
<keyword evidence="5" id="KW-0560">Oxidoreductase</keyword>
<evidence type="ECO:0000256" key="2">
    <source>
        <dbReference type="ARBA" id="ARBA00009130"/>
    </source>
</evidence>
<dbReference type="PRINTS" id="PR00469">
    <property type="entry name" value="PNDRDTASEII"/>
</dbReference>
<keyword evidence="4" id="KW-0274">FAD</keyword>
<evidence type="ECO:0000256" key="5">
    <source>
        <dbReference type="ARBA" id="ARBA00023002"/>
    </source>
</evidence>
<dbReference type="Gene3D" id="3.30.390.30">
    <property type="match status" value="1"/>
</dbReference>
<dbReference type="PRINTS" id="PR00368">
    <property type="entry name" value="FADPNR"/>
</dbReference>
<accession>A0A0R2L5B5</accession>
<dbReference type="PATRIC" id="fig|348151.3.peg.397"/>
<proteinExistence type="inferred from homology"/>
<evidence type="ECO:0000256" key="6">
    <source>
        <dbReference type="ARBA" id="ARBA00023097"/>
    </source>
</evidence>
<evidence type="ECO:0000313" key="11">
    <source>
        <dbReference type="EMBL" id="KRN95109.1"/>
    </source>
</evidence>
<keyword evidence="11" id="KW-0575">Peroxidase</keyword>
<dbReference type="Pfam" id="PF02852">
    <property type="entry name" value="Pyr_redox_dim"/>
    <property type="match status" value="1"/>
</dbReference>
<gene>
    <name evidence="10" type="primary">npr1</name>
    <name evidence="11" type="ORF">IV55_GL000391</name>
    <name evidence="10" type="ORF">LSI01_06770</name>
</gene>
<evidence type="ECO:0000259" key="8">
    <source>
        <dbReference type="Pfam" id="PF02852"/>
    </source>
</evidence>
<evidence type="ECO:0000259" key="9">
    <source>
        <dbReference type="Pfam" id="PF07992"/>
    </source>
</evidence>
<dbReference type="RefSeq" id="WP_057811073.1">
    <property type="nucleotide sequence ID" value="NZ_BJUD01000008.1"/>
</dbReference>
<evidence type="ECO:0000256" key="7">
    <source>
        <dbReference type="ARBA" id="ARBA00023284"/>
    </source>
</evidence>
<keyword evidence="12" id="KW-1185">Reference proteome</keyword>
<protein>
    <submittedName>
        <fullName evidence="11">NADH peroxidase</fullName>
    </submittedName>
</protein>
<dbReference type="InterPro" id="IPR023753">
    <property type="entry name" value="FAD/NAD-binding_dom"/>
</dbReference>
<keyword evidence="3" id="KW-0285">Flavoprotein</keyword>
<comment type="caution">
    <text evidence="11">The sequence shown here is derived from an EMBL/GenBank/DDBJ whole genome shotgun (WGS) entry which is preliminary data.</text>
</comment>
<sequence length="436" mass="47386">MKIIVIGGSHGGREAVDGLLETKTNDLKIDWFDAASFGPIMGWSEDQLINHKAELAAKDVTIFDQTRIISLDPQKHEVTAQDSTGQQWVDRYDKMVLSLGSQPIVVPVDGHDLANIVTVQGRANLMQLRHLATQETLKKVVVIGAGYIGLNVAEIFSRTGKDVTVIDASDRPFSNNLDTEFTDVLTDAINVSGIHLQMNERLSGFAGVEGNVQTVLTDKGEYTADLVVEVIGNRPNTELVKDVLEIDAQGLITVDAYQQTSNPDIFAVGDATTVLYTPTNKRQRVPLASATAHTARQVAANLVGEANSIQGVQGTSALRCAGYDFATTGLNTVMAAKMNMTVSSVYVTQNKLMDDVPAERNHQIWFKLFYDQASGRVLGAQIMAQTDVTEVINTISLGIQLGVTVRQLADADFFFQPELSRPQSIVNVAAQRALRD</sequence>
<evidence type="ECO:0000313" key="12">
    <source>
        <dbReference type="Proteomes" id="UP000051139"/>
    </source>
</evidence>
<dbReference type="InterPro" id="IPR016156">
    <property type="entry name" value="FAD/NAD-linked_Rdtase_dimer_sf"/>
</dbReference>
<comment type="similarity">
    <text evidence="2">Belongs to the class-III pyridine nucleotide-disulfide oxidoreductase family.</text>
</comment>
<reference evidence="10 13" key="2">
    <citation type="submission" date="2019-07" db="EMBL/GenBank/DDBJ databases">
        <title>Whole genome shotgun sequence of Lactobacillus siliginis NBRC 101315.</title>
        <authorList>
            <person name="Hosoyama A."/>
            <person name="Uohara A."/>
            <person name="Ohji S."/>
            <person name="Ichikawa N."/>
        </authorList>
    </citation>
    <scope>NUCLEOTIDE SEQUENCE [LARGE SCALE GENOMIC DNA]</scope>
    <source>
        <strain evidence="10 13">NBRC 101315</strain>
    </source>
</reference>
<dbReference type="Pfam" id="PF07992">
    <property type="entry name" value="Pyr_redox_2"/>
    <property type="match status" value="1"/>
</dbReference>
<dbReference type="PANTHER" id="PTHR43429:SF1">
    <property type="entry name" value="NAD(P)H SULFUR OXIDOREDUCTASE (COA-DEPENDENT)"/>
    <property type="match status" value="1"/>
</dbReference>
<dbReference type="Proteomes" id="UP000321429">
    <property type="component" value="Unassembled WGS sequence"/>
</dbReference>
<dbReference type="Proteomes" id="UP000051139">
    <property type="component" value="Unassembled WGS sequence"/>
</dbReference>
<dbReference type="EMBL" id="JQCB01000011">
    <property type="protein sequence ID" value="KRN95109.1"/>
    <property type="molecule type" value="Genomic_DNA"/>
</dbReference>
<dbReference type="PANTHER" id="PTHR43429">
    <property type="entry name" value="PYRIDINE NUCLEOTIDE-DISULFIDE OXIDOREDUCTASE DOMAIN-CONTAINING"/>
    <property type="match status" value="1"/>
</dbReference>